<dbReference type="OrthoDB" id="4406725at2"/>
<comment type="caution">
    <text evidence="6">The sequence shown here is derived from an EMBL/GenBank/DDBJ whole genome shotgun (WGS) entry which is preliminary data.</text>
</comment>
<evidence type="ECO:0000313" key="7">
    <source>
        <dbReference type="Proteomes" id="UP000266975"/>
    </source>
</evidence>
<dbReference type="Pfam" id="PF07947">
    <property type="entry name" value="YhhN"/>
    <property type="match status" value="1"/>
</dbReference>
<gene>
    <name evidence="6" type="ORF">C5L39_06875</name>
</gene>
<comment type="similarity">
    <text evidence="2">Belongs to the TMEM86 family.</text>
</comment>
<keyword evidence="4" id="KW-1133">Transmembrane helix</keyword>
<accession>A0A3M8K787</accession>
<name>A0A3M8K787_9CORY</name>
<keyword evidence="7" id="KW-1185">Reference proteome</keyword>
<evidence type="ECO:0000256" key="3">
    <source>
        <dbReference type="ARBA" id="ARBA00022692"/>
    </source>
</evidence>
<dbReference type="AlphaFoldDB" id="A0A3M8K787"/>
<dbReference type="GO" id="GO:0016020">
    <property type="term" value="C:membrane"/>
    <property type="evidence" value="ECO:0007669"/>
    <property type="project" value="UniProtKB-SubCell"/>
</dbReference>
<proteinExistence type="inferred from homology"/>
<evidence type="ECO:0000256" key="1">
    <source>
        <dbReference type="ARBA" id="ARBA00004141"/>
    </source>
</evidence>
<dbReference type="EMBL" id="PTJO01000004">
    <property type="protein sequence ID" value="RNE49000.1"/>
    <property type="molecule type" value="Genomic_DNA"/>
</dbReference>
<keyword evidence="3" id="KW-0812">Transmembrane</keyword>
<reference evidence="6 7" key="1">
    <citation type="submission" date="2018-02" db="EMBL/GenBank/DDBJ databases">
        <title>Corynebacterium alimpuense sp. nov., a marine obligate actinomycete isolated from sediments of Valparaiso bay, Chile.</title>
        <authorList>
            <person name="Claverias F."/>
            <person name="Gonzales-Siles L."/>
            <person name="Salva-Serra F."/>
            <person name="Inganaes E."/>
            <person name="Molin K."/>
            <person name="Cumsille A."/>
            <person name="Undabarrena A."/>
            <person name="Couve E."/>
            <person name="Moore E.R.B."/>
            <person name="Gomila M."/>
            <person name="Camara B."/>
        </authorList>
    </citation>
    <scope>NUCLEOTIDE SEQUENCE [LARGE SCALE GENOMIC DNA]</scope>
    <source>
        <strain evidence="6 7">CCUG 69366</strain>
    </source>
</reference>
<organism evidence="6 7">
    <name type="scientific">Corynebacterium alimapuense</name>
    <dbReference type="NCBI Taxonomy" id="1576874"/>
    <lineage>
        <taxon>Bacteria</taxon>
        <taxon>Bacillati</taxon>
        <taxon>Actinomycetota</taxon>
        <taxon>Actinomycetes</taxon>
        <taxon>Mycobacteriales</taxon>
        <taxon>Corynebacteriaceae</taxon>
        <taxon>Corynebacterium</taxon>
    </lineage>
</organism>
<evidence type="ECO:0000256" key="4">
    <source>
        <dbReference type="ARBA" id="ARBA00022989"/>
    </source>
</evidence>
<evidence type="ECO:0000256" key="5">
    <source>
        <dbReference type="ARBA" id="ARBA00023136"/>
    </source>
</evidence>
<comment type="subcellular location">
    <subcellularLocation>
        <location evidence="1">Membrane</location>
        <topology evidence="1">Multi-pass membrane protein</topology>
    </subcellularLocation>
</comment>
<dbReference type="RefSeq" id="WP_123048135.1">
    <property type="nucleotide sequence ID" value="NZ_PTJO01000004.1"/>
</dbReference>
<evidence type="ECO:0000313" key="6">
    <source>
        <dbReference type="EMBL" id="RNE49000.1"/>
    </source>
</evidence>
<sequence>MRLPYLVAGGLFALSRAIGSDRLRVVAKPLLMPLLSLQIGRLPRADRAIAVTGLGGAWIGDLMLLRDDRLLPAAFAFAANHAACLTLLRRRGAKFHPRQVLARALPVAIAARLAGDRLPLVVVYGGMVAAVSALAADPQLRGRGLGLGGNLFLLSDSLILVRTIVASAGTTSVAVDRILDSSAAVTYAGAQQLLIEGLRTD</sequence>
<dbReference type="InterPro" id="IPR012506">
    <property type="entry name" value="TMEM86B-like"/>
</dbReference>
<dbReference type="Proteomes" id="UP000266975">
    <property type="component" value="Unassembled WGS sequence"/>
</dbReference>
<evidence type="ECO:0000256" key="2">
    <source>
        <dbReference type="ARBA" id="ARBA00007375"/>
    </source>
</evidence>
<keyword evidence="5" id="KW-0472">Membrane</keyword>
<protein>
    <submittedName>
        <fullName evidence="6">Lysoplasmalogenase</fullName>
    </submittedName>
</protein>